<dbReference type="EnsemblPlants" id="ORGLA09G0061400.1">
    <property type="protein sequence ID" value="ORGLA09G0061400.1"/>
    <property type="gene ID" value="ORGLA09G0061400"/>
</dbReference>
<dbReference type="Gramene" id="ORGLA09G0061400.1">
    <property type="protein sequence ID" value="ORGLA09G0061400.1"/>
    <property type="gene ID" value="ORGLA09G0061400"/>
</dbReference>
<dbReference type="AlphaFoldDB" id="I1QNI5"/>
<dbReference type="Proteomes" id="UP000007306">
    <property type="component" value="Chromosome 9"/>
</dbReference>
<evidence type="ECO:0000313" key="1">
    <source>
        <dbReference type="EnsemblPlants" id="ORGLA09G0061400.1"/>
    </source>
</evidence>
<reference evidence="1" key="1">
    <citation type="submission" date="2015-06" db="UniProtKB">
        <authorList>
            <consortium name="EnsemblPlants"/>
        </authorList>
    </citation>
    <scope>IDENTIFICATION</scope>
</reference>
<proteinExistence type="predicted"/>
<name>I1QNI5_ORYGL</name>
<sequence>MGALPPLPVVKPDIDVVIVDGTSAQSVGCQETCRALCLPPLCPLSPYPARSPIDDQNTYEFCSVFLVHTAMRKML</sequence>
<keyword evidence="2" id="KW-1185">Reference proteome</keyword>
<dbReference type="HOGENOM" id="CLU_2692135_0_0_1"/>
<dbReference type="OMA" id="IDDQNTY"/>
<evidence type="ECO:0000313" key="2">
    <source>
        <dbReference type="Proteomes" id="UP000007306"/>
    </source>
</evidence>
<accession>I1QNI5</accession>
<reference evidence="1 2" key="2">
    <citation type="submission" date="2018-04" db="EMBL/GenBank/DDBJ databases">
        <title>OglaRS2 (Oryza glaberrima Reference Sequence Version 2).</title>
        <authorList>
            <person name="Zhang J."/>
            <person name="Kudrna D."/>
            <person name="Lee S."/>
            <person name="Talag J."/>
            <person name="Rajasekar S."/>
            <person name="Wing R.A."/>
        </authorList>
    </citation>
    <scope>NUCLEOTIDE SEQUENCE [LARGE SCALE GENOMIC DNA]</scope>
    <source>
        <strain evidence="1 2">cv. IRGC 96717</strain>
    </source>
</reference>
<organism evidence="1 2">
    <name type="scientific">Oryza glaberrima</name>
    <name type="common">African rice</name>
    <dbReference type="NCBI Taxonomy" id="4538"/>
    <lineage>
        <taxon>Eukaryota</taxon>
        <taxon>Viridiplantae</taxon>
        <taxon>Streptophyta</taxon>
        <taxon>Embryophyta</taxon>
        <taxon>Tracheophyta</taxon>
        <taxon>Spermatophyta</taxon>
        <taxon>Magnoliopsida</taxon>
        <taxon>Liliopsida</taxon>
        <taxon>Poales</taxon>
        <taxon>Poaceae</taxon>
        <taxon>BOP clade</taxon>
        <taxon>Oryzoideae</taxon>
        <taxon>Oryzeae</taxon>
        <taxon>Oryzinae</taxon>
        <taxon>Oryza</taxon>
    </lineage>
</organism>
<protein>
    <submittedName>
        <fullName evidence="1">Uncharacterized protein</fullName>
    </submittedName>
</protein>